<protein>
    <submittedName>
        <fullName evidence="1">Uncharacterized protein</fullName>
    </submittedName>
</protein>
<proteinExistence type="predicted"/>
<accession>A0A1H2S730</accession>
<sequence>METSHFILDVSYFSGKLIVEILATPINEFMGVFRQRQPKQ</sequence>
<reference evidence="1 2" key="1">
    <citation type="submission" date="2016-10" db="EMBL/GenBank/DDBJ databases">
        <authorList>
            <person name="de Groot N.N."/>
        </authorList>
    </citation>
    <scope>NUCLEOTIDE SEQUENCE [LARGE SCALE GENOMIC DNA]</scope>
    <source>
        <strain evidence="1 2">Z-7982</strain>
    </source>
</reference>
<dbReference type="AlphaFoldDB" id="A0A1H2S730"/>
<organism evidence="1 2">
    <name type="scientific">Methanohalophilus halophilus</name>
    <dbReference type="NCBI Taxonomy" id="2177"/>
    <lineage>
        <taxon>Archaea</taxon>
        <taxon>Methanobacteriati</taxon>
        <taxon>Methanobacteriota</taxon>
        <taxon>Stenosarchaea group</taxon>
        <taxon>Methanomicrobia</taxon>
        <taxon>Methanosarcinales</taxon>
        <taxon>Methanosarcinaceae</taxon>
        <taxon>Methanohalophilus</taxon>
    </lineage>
</organism>
<dbReference type="EMBL" id="FNMU01000002">
    <property type="protein sequence ID" value="SDW27328.1"/>
    <property type="molecule type" value="Genomic_DNA"/>
</dbReference>
<evidence type="ECO:0000313" key="2">
    <source>
        <dbReference type="Proteomes" id="UP000198669"/>
    </source>
</evidence>
<gene>
    <name evidence="1" type="ORF">SAMN04515625_0565</name>
</gene>
<dbReference type="Proteomes" id="UP000198669">
    <property type="component" value="Unassembled WGS sequence"/>
</dbReference>
<evidence type="ECO:0000313" key="1">
    <source>
        <dbReference type="EMBL" id="SDW27328.1"/>
    </source>
</evidence>
<name>A0A1H2S730_9EURY</name>